<dbReference type="GO" id="GO:0052621">
    <property type="term" value="F:diguanylate cyclase activity"/>
    <property type="evidence" value="ECO:0007669"/>
    <property type="project" value="UniProtKB-EC"/>
</dbReference>
<dbReference type="FunFam" id="3.30.70.270:FF:000001">
    <property type="entry name" value="Diguanylate cyclase domain protein"/>
    <property type="match status" value="1"/>
</dbReference>
<gene>
    <name evidence="7" type="ORF">JFT45_18365</name>
    <name evidence="8" type="ORF">SAMN04490201_2640</name>
</gene>
<dbReference type="Proteomes" id="UP000182058">
    <property type="component" value="Chromosome I"/>
</dbReference>
<evidence type="ECO:0000256" key="3">
    <source>
        <dbReference type="ARBA" id="ARBA00012528"/>
    </source>
</evidence>
<dbReference type="CDD" id="cd01949">
    <property type="entry name" value="GGDEF"/>
    <property type="match status" value="1"/>
</dbReference>
<dbReference type="InterPro" id="IPR050469">
    <property type="entry name" value="Diguanylate_Cyclase"/>
</dbReference>
<comment type="catalytic activity">
    <reaction evidence="4">
        <text>2 GTP = 3',3'-c-di-GMP + 2 diphosphate</text>
        <dbReference type="Rhea" id="RHEA:24898"/>
        <dbReference type="ChEBI" id="CHEBI:33019"/>
        <dbReference type="ChEBI" id="CHEBI:37565"/>
        <dbReference type="ChEBI" id="CHEBI:58805"/>
        <dbReference type="EC" id="2.7.7.65"/>
    </reaction>
</comment>
<proteinExistence type="predicted"/>
<evidence type="ECO:0000313" key="7">
    <source>
        <dbReference type="EMBL" id="MBJ2258473.1"/>
    </source>
</evidence>
<feature type="transmembrane region" description="Helical" evidence="5">
    <location>
        <begin position="166"/>
        <end position="184"/>
    </location>
</feature>
<dbReference type="PANTHER" id="PTHR45138">
    <property type="entry name" value="REGULATORY COMPONENTS OF SENSORY TRANSDUCTION SYSTEM"/>
    <property type="match status" value="1"/>
</dbReference>
<dbReference type="AlphaFoldDB" id="A0A8I1FTH6"/>
<dbReference type="InterPro" id="IPR029787">
    <property type="entry name" value="Nucleotide_cyclase"/>
</dbReference>
<dbReference type="GO" id="GO:0005886">
    <property type="term" value="C:plasma membrane"/>
    <property type="evidence" value="ECO:0007669"/>
    <property type="project" value="UniProtKB-SubCell"/>
</dbReference>
<dbReference type="Pfam" id="PF00990">
    <property type="entry name" value="GGDEF"/>
    <property type="match status" value="1"/>
</dbReference>
<comment type="subcellular location">
    <subcellularLocation>
        <location evidence="2">Cell inner membrane</location>
    </subcellularLocation>
</comment>
<dbReference type="RefSeq" id="WP_046809542.1">
    <property type="nucleotide sequence ID" value="NZ_CP049044.1"/>
</dbReference>
<comment type="cofactor">
    <cofactor evidence="1">
        <name>Mg(2+)</name>
        <dbReference type="ChEBI" id="CHEBI:18420"/>
    </cofactor>
</comment>
<feature type="domain" description="GGDEF" evidence="6">
    <location>
        <begin position="233"/>
        <end position="358"/>
    </location>
</feature>
<keyword evidence="5" id="KW-1133">Transmembrane helix</keyword>
<dbReference type="EMBL" id="JAEKCZ010000018">
    <property type="protein sequence ID" value="MBJ2258473.1"/>
    <property type="molecule type" value="Genomic_DNA"/>
</dbReference>
<evidence type="ECO:0000313" key="10">
    <source>
        <dbReference type="Proteomes" id="UP000658390"/>
    </source>
</evidence>
<reference evidence="7" key="2">
    <citation type="submission" date="2020-12" db="EMBL/GenBank/DDBJ databases">
        <title>Antibiotic resistance and phylogeny of Pseudomonas spp. isolated over three decades from chicken meat in the Norwegian food chain.</title>
        <authorList>
            <person name="Moen B."/>
        </authorList>
    </citation>
    <scope>NUCLEOTIDE SEQUENCE</scope>
    <source>
        <strain evidence="7">MF6762</strain>
    </source>
</reference>
<name>A0A8I1FTH6_9PSED</name>
<keyword evidence="9" id="KW-1185">Reference proteome</keyword>
<evidence type="ECO:0000313" key="9">
    <source>
        <dbReference type="Proteomes" id="UP000182058"/>
    </source>
</evidence>
<feature type="transmembrane region" description="Helical" evidence="5">
    <location>
        <begin position="36"/>
        <end position="54"/>
    </location>
</feature>
<reference evidence="8 9" key="1">
    <citation type="submission" date="2016-10" db="EMBL/GenBank/DDBJ databases">
        <authorList>
            <person name="Varghese N."/>
            <person name="Submissions S."/>
        </authorList>
    </citation>
    <scope>NUCLEOTIDE SEQUENCE [LARGE SCALE GENOMIC DNA]</scope>
    <source>
        <strain evidence="8 9">BS3667</strain>
    </source>
</reference>
<evidence type="ECO:0000256" key="4">
    <source>
        <dbReference type="ARBA" id="ARBA00034247"/>
    </source>
</evidence>
<dbReference type="GO" id="GO:0043709">
    <property type="term" value="P:cell adhesion involved in single-species biofilm formation"/>
    <property type="evidence" value="ECO:0007669"/>
    <property type="project" value="TreeGrafter"/>
</dbReference>
<dbReference type="InterPro" id="IPR043128">
    <property type="entry name" value="Rev_trsase/Diguanyl_cyclase"/>
</dbReference>
<dbReference type="SUPFAM" id="SSF55073">
    <property type="entry name" value="Nucleotide cyclase"/>
    <property type="match status" value="1"/>
</dbReference>
<keyword evidence="5" id="KW-0472">Membrane</keyword>
<dbReference type="Gene3D" id="3.30.70.270">
    <property type="match status" value="1"/>
</dbReference>
<evidence type="ECO:0000256" key="2">
    <source>
        <dbReference type="ARBA" id="ARBA00004533"/>
    </source>
</evidence>
<dbReference type="SMART" id="SM00267">
    <property type="entry name" value="GGDEF"/>
    <property type="match status" value="1"/>
</dbReference>
<feature type="transmembrane region" description="Helical" evidence="5">
    <location>
        <begin position="115"/>
        <end position="132"/>
    </location>
</feature>
<protein>
    <recommendedName>
        <fullName evidence="3">diguanylate cyclase</fullName>
        <ecNumber evidence="3">2.7.7.65</ecNumber>
    </recommendedName>
</protein>
<evidence type="ECO:0000313" key="8">
    <source>
        <dbReference type="EMBL" id="SDU56023.1"/>
    </source>
</evidence>
<dbReference type="InterPro" id="IPR000160">
    <property type="entry name" value="GGDEF_dom"/>
</dbReference>
<organism evidence="7 10">
    <name type="scientific">Pseudomonas psychrophila</name>
    <dbReference type="NCBI Taxonomy" id="122355"/>
    <lineage>
        <taxon>Bacteria</taxon>
        <taxon>Pseudomonadati</taxon>
        <taxon>Pseudomonadota</taxon>
        <taxon>Gammaproteobacteria</taxon>
        <taxon>Pseudomonadales</taxon>
        <taxon>Pseudomonadaceae</taxon>
        <taxon>Pseudomonas</taxon>
    </lineage>
</organism>
<evidence type="ECO:0000259" key="6">
    <source>
        <dbReference type="PROSITE" id="PS50887"/>
    </source>
</evidence>
<feature type="transmembrane region" description="Helical" evidence="5">
    <location>
        <begin position="139"/>
        <end position="160"/>
    </location>
</feature>
<sequence>MLKTIESEISKQAAPPALQAEFAQYDFDNLRNFCRLTYTASIAIWLLFNLIVSIKGGQGLTVLSLLFISTMVVLTIMLGFIHKYRHFDVLNLVFVLVITLGLRLIIFGLPADTQPIWLALASSSILYSASILPLSRWAFLSVAVIDCIVLNPFLMTQASIMDLRGLLILCYFAFLCSLTTYSFFKLRRVKLHNYTMSKLLVAQAYIDALTEIPNRRSFMLQASHELQAQPRERDHYLAMIDIDNFKKVNDQYGHDIGDEVLKRTADIIKEVMADHEYARLGGEEFAVYLSGVRRSDAETLMDTLCLHVREDPHAHPVTVSIGLARVGDNDTLNQALANADKALYASKNSGKDRFSFYQ</sequence>
<dbReference type="NCBIfam" id="TIGR00254">
    <property type="entry name" value="GGDEF"/>
    <property type="match status" value="1"/>
</dbReference>
<dbReference type="PROSITE" id="PS50887">
    <property type="entry name" value="GGDEF"/>
    <property type="match status" value="1"/>
</dbReference>
<feature type="transmembrane region" description="Helical" evidence="5">
    <location>
        <begin position="89"/>
        <end position="109"/>
    </location>
</feature>
<dbReference type="GO" id="GO:1902201">
    <property type="term" value="P:negative regulation of bacterial-type flagellum-dependent cell motility"/>
    <property type="evidence" value="ECO:0007669"/>
    <property type="project" value="TreeGrafter"/>
</dbReference>
<dbReference type="GeneID" id="96620252"/>
<feature type="transmembrane region" description="Helical" evidence="5">
    <location>
        <begin position="60"/>
        <end position="82"/>
    </location>
</feature>
<evidence type="ECO:0000256" key="1">
    <source>
        <dbReference type="ARBA" id="ARBA00001946"/>
    </source>
</evidence>
<dbReference type="EMBL" id="LT629795">
    <property type="protein sequence ID" value="SDU56023.1"/>
    <property type="molecule type" value="Genomic_DNA"/>
</dbReference>
<evidence type="ECO:0000256" key="5">
    <source>
        <dbReference type="SAM" id="Phobius"/>
    </source>
</evidence>
<dbReference type="EC" id="2.7.7.65" evidence="3"/>
<dbReference type="PANTHER" id="PTHR45138:SF9">
    <property type="entry name" value="DIGUANYLATE CYCLASE DGCM-RELATED"/>
    <property type="match status" value="1"/>
</dbReference>
<dbReference type="OrthoDB" id="9812260at2"/>
<dbReference type="Proteomes" id="UP000658390">
    <property type="component" value="Unassembled WGS sequence"/>
</dbReference>
<keyword evidence="5" id="KW-0812">Transmembrane</keyword>
<accession>A0A8I1FTH6</accession>